<feature type="region of interest" description="Disordered" evidence="2">
    <location>
        <begin position="1008"/>
        <end position="1035"/>
    </location>
</feature>
<evidence type="ECO:0000256" key="1">
    <source>
        <dbReference type="SAM" id="Coils"/>
    </source>
</evidence>
<feature type="compositionally biased region" description="Acidic residues" evidence="2">
    <location>
        <begin position="1012"/>
        <end position="1023"/>
    </location>
</feature>
<accession>A0A8H5HFF4</accession>
<feature type="compositionally biased region" description="Acidic residues" evidence="2">
    <location>
        <begin position="492"/>
        <end position="506"/>
    </location>
</feature>
<feature type="compositionally biased region" description="Acidic residues" evidence="2">
    <location>
        <begin position="530"/>
        <end position="543"/>
    </location>
</feature>
<feature type="region of interest" description="Disordered" evidence="2">
    <location>
        <begin position="903"/>
        <end position="925"/>
    </location>
</feature>
<feature type="region of interest" description="Disordered" evidence="2">
    <location>
        <begin position="948"/>
        <end position="976"/>
    </location>
</feature>
<dbReference type="GO" id="GO:0006406">
    <property type="term" value="P:mRNA export from nucleus"/>
    <property type="evidence" value="ECO:0007669"/>
    <property type="project" value="InterPro"/>
</dbReference>
<dbReference type="PANTHER" id="PTHR23159">
    <property type="entry name" value="CENTROSOMAL PROTEIN 2"/>
    <property type="match status" value="1"/>
</dbReference>
<feature type="compositionally biased region" description="Basic and acidic residues" evidence="2">
    <location>
        <begin position="1091"/>
        <end position="1104"/>
    </location>
</feature>
<feature type="compositionally biased region" description="Basic and acidic residues" evidence="2">
    <location>
        <begin position="512"/>
        <end position="529"/>
    </location>
</feature>
<sequence>MNCHCQFGTMAASTQRQRGELPRLNIPHIPPSLALQQPGMQAIYSPALPTSLQHSFHPPLPHSVMQTPMQPFFNPAQMVPPGAPPRPVHRAGQQSVNMASVAQLAAAGIHPPNGFPITPMGGHFPRQSIAGFPVQMPPLHHPFPNRNRRQLSIGGPPKAVLGGPQRRLSPNPLASSNDASTAVSGTATPSGPPAPNSAPPLKTKKIVVNLPKETIPSEVEGVAANKAPFARAPLKPEETVKDMGLTYPETMTCPEFPTEMYRRHIPPTVDVFLPGKASWQALKQADIEQKLEKLGVERGGNSSANSFVQVHAPHGRAASISSPADPALLMFKLNKLHQSQQISSAGNSLSTSPQPPFLNAPFSATGFSPSPTNSATIPRFITNRHGHSLSLAQPPSVDLVTDIFRTPSTGLTSNPFGPNAILGHDHNLQNSVSPSLPDIDTGVDTSIHAPQGRKPVLMSTLESNGIPNLAPPLSAVRTDSRPDFARGFGLEIPEEADEENLEEEESIPSWGQRRDVDQEEDTHSERDGDGGAEDMSLDEEERNEMESNGLLTAPQSRHHSRHGSRLSAALSLRSFGGLVADGLNERMGELQSDNASLGLASDSGVGEPTARRNHPSLHLPRDRELEEWTGSEDVDGYGNVDDDMASDDDSIGEWSNPSDEERARQARVDARFQRRNLAVPSEQPRKLPSFPRPPDNTIAVPRLMHTHDDDIISNPSEEERGGYLSLDLRYPSSAVMGSRPLPPVPGHHSRGPSPQSEIHSVHDPARAHSRVPSPVQTSRETPQPKPNLNPNAKPFVFGANGTGFAFSGVAANASDMAHSRLPSSGFGTRLNAAAAEFRPGGSGSFSFKASFPVPSVDAPSAMSFPTPELSFPIPQVQTESRPLPLPPSRRDIEFVLNMDEGSPFKIQGREKRQRRDTSSTRSDADFVEGDSIASFRFPSAFNSPVSLRIGVPSSPRQDRHGRGPSSLTSGSKLSASLNPTAEPFTFAGFTNAVGTLPQIGGFTELETQSATDEQEVTDGDEDKENNANLGIDDMFTMPSSTKARRAPIPLDFKHTISNNTVPAGLFKALANHSSSNSTDERTRPTVRSRLSSREQRPREFGRELERERDREFYELGHSQRPSLDDLGVDMPAISHKISRSRLVTDPGRVAPSAPSPLDDIFASVSMRQHARRRSSLPENIEGMRYDMGSPDSLDSLSITSPLAGPVAKDLPARLEMRRYEDKLESLLDQKLSGLSRDLQTSISNTSFQQGLTPKAEEMISDVVSLFRTQLADSAVRGLDELHLDARGELDFELIKDVVEQGHDRILNLMTQELKNFQTQAQLRGVSGPDGASDLSQALEHYSGRTINAVVEVVSELSVRLEAIARGAPSRDHDQLVDAVVSALNPAFNAIHPETVDYDFLTEKLSQAVKPHISQIIDLASDKRETAGLIVDSLLPVLLPILQEYSASQIDTDSVAHQLTAEVRRAIAPIDAFEIKEQVADLVVERLDSRLAVRDKAFNVESLSGKIIEHVTQLLNPLDNWTANLVDILEGQKSLAGQQSNLSAAHQNMEDLVTTLPDKVESLLKAQSLATEANQSIAPDHILDVKNVLGDIASVQQSLAGHSTELLKLSKDLLSRMSALPDSISNAASVLQTSHSDLLLTRDQDKRELDDLRRSNTDLQVQVHKARGAHGQVRVEKDMFHEKLNILEADRERLRQQIKELQAMADNKISEFASVEGKNADLEEALAKALGRLQASDVATQANMDLIAALEKANAELTDEKQNLKTKADSLELKVTLADGEKENAQQVYSLLQKQFDQLSSQQSHWDDLRRTAEQVEQLTNLIGQADTVELNELRGIREYNRVLEGEHAALQKRFKEQENRAAANEKANAPLKQSLANATARASEWERRAKESEAKLERTTTQLEQAEQTHSQLDADYLVVKMQLEDREASDRLAQDRENRLREEISALENKTRLLQTELEKARTTVRNPPQKVANGRTYHPISRPDSRASTVFVDRSLTPNGRNPRSISPPNHTTSVWDSIHAPRAATPTKNGLYGSNLYQSTPEHTPTGRYPASLSRASTQSHLQYTRSSMASPTPSTVSLAPTRLSARFLSATTMAEVESFYRKIKLRLVESGEWDRMKAAIGPKLNDSGWKDEMKDKGVGSFRSIRNWNELIAYV</sequence>
<feature type="compositionally biased region" description="Basic and acidic residues" evidence="2">
    <location>
        <begin position="1883"/>
        <end position="1898"/>
    </location>
</feature>
<feature type="compositionally biased region" description="Polar residues" evidence="2">
    <location>
        <begin position="172"/>
        <end position="183"/>
    </location>
</feature>
<keyword evidence="1" id="KW-0175">Coiled coil</keyword>
<evidence type="ECO:0000313" key="4">
    <source>
        <dbReference type="Proteomes" id="UP000518752"/>
    </source>
</evidence>
<feature type="coiled-coil region" evidence="1">
    <location>
        <begin position="1641"/>
        <end position="1710"/>
    </location>
</feature>
<dbReference type="EMBL" id="JAACJN010000054">
    <property type="protein sequence ID" value="KAF5382263.1"/>
    <property type="molecule type" value="Genomic_DNA"/>
</dbReference>
<dbReference type="PANTHER" id="PTHR23159:SF60">
    <property type="entry name" value="SPINDLE ASSEMBLY ABNORMAL PROTEIN 4"/>
    <property type="match status" value="1"/>
</dbReference>
<dbReference type="OrthoDB" id="3357224at2759"/>
<dbReference type="Pfam" id="PF10163">
    <property type="entry name" value="EnY2"/>
    <property type="match status" value="1"/>
</dbReference>
<feature type="region of interest" description="Disordered" evidence="2">
    <location>
        <begin position="491"/>
        <end position="565"/>
    </location>
</feature>
<feature type="coiled-coil region" evidence="1">
    <location>
        <begin position="1742"/>
        <end position="1801"/>
    </location>
</feature>
<comment type="caution">
    <text evidence="3">The sequence shown here is derived from an EMBL/GenBank/DDBJ whole genome shotgun (WGS) entry which is preliminary data.</text>
</comment>
<proteinExistence type="predicted"/>
<feature type="region of interest" description="Disordered" evidence="2">
    <location>
        <begin position="1071"/>
        <end position="1104"/>
    </location>
</feature>
<feature type="compositionally biased region" description="Polar residues" evidence="2">
    <location>
        <begin position="1899"/>
        <end position="1908"/>
    </location>
</feature>
<feature type="compositionally biased region" description="Polar residues" evidence="2">
    <location>
        <begin position="774"/>
        <end position="790"/>
    </location>
</feature>
<feature type="compositionally biased region" description="Basic and acidic residues" evidence="2">
    <location>
        <begin position="907"/>
        <end position="924"/>
    </location>
</feature>
<feature type="compositionally biased region" description="Low complexity" evidence="2">
    <location>
        <begin position="1860"/>
        <end position="1869"/>
    </location>
</feature>
<keyword evidence="4" id="KW-1185">Reference proteome</keyword>
<evidence type="ECO:0000256" key="2">
    <source>
        <dbReference type="SAM" id="MobiDB-lite"/>
    </source>
</evidence>
<feature type="region of interest" description="Disordered" evidence="2">
    <location>
        <begin position="1998"/>
        <end position="2017"/>
    </location>
</feature>
<feature type="region of interest" description="Disordered" evidence="2">
    <location>
        <begin position="2027"/>
        <end position="2058"/>
    </location>
</feature>
<feature type="region of interest" description="Disordered" evidence="2">
    <location>
        <begin position="1963"/>
        <end position="1985"/>
    </location>
</feature>
<feature type="region of interest" description="Disordered" evidence="2">
    <location>
        <begin position="1857"/>
        <end position="1908"/>
    </location>
</feature>
<dbReference type="Proteomes" id="UP000518752">
    <property type="component" value="Unassembled WGS sequence"/>
</dbReference>
<organism evidence="3 4">
    <name type="scientific">Collybiopsis confluens</name>
    <dbReference type="NCBI Taxonomy" id="2823264"/>
    <lineage>
        <taxon>Eukaryota</taxon>
        <taxon>Fungi</taxon>
        <taxon>Dikarya</taxon>
        <taxon>Basidiomycota</taxon>
        <taxon>Agaricomycotina</taxon>
        <taxon>Agaricomycetes</taxon>
        <taxon>Agaricomycetidae</taxon>
        <taxon>Agaricales</taxon>
        <taxon>Marasmiineae</taxon>
        <taxon>Omphalotaceae</taxon>
        <taxon>Collybiopsis</taxon>
    </lineage>
</organism>
<dbReference type="InterPro" id="IPR038212">
    <property type="entry name" value="TF_EnY2_sf"/>
</dbReference>
<evidence type="ECO:0000313" key="3">
    <source>
        <dbReference type="EMBL" id="KAF5382263.1"/>
    </source>
</evidence>
<dbReference type="GO" id="GO:0003713">
    <property type="term" value="F:transcription coactivator activity"/>
    <property type="evidence" value="ECO:0007669"/>
    <property type="project" value="InterPro"/>
</dbReference>
<dbReference type="InterPro" id="IPR018783">
    <property type="entry name" value="TF_ENY2"/>
</dbReference>
<gene>
    <name evidence="3" type="ORF">D9757_008934</name>
</gene>
<feature type="compositionally biased region" description="Low complexity" evidence="2">
    <location>
        <begin position="965"/>
        <end position="976"/>
    </location>
</feature>
<dbReference type="Gene3D" id="1.10.246.140">
    <property type="match status" value="1"/>
</dbReference>
<dbReference type="GO" id="GO:0000124">
    <property type="term" value="C:SAGA complex"/>
    <property type="evidence" value="ECO:0007669"/>
    <property type="project" value="InterPro"/>
</dbReference>
<dbReference type="GO" id="GO:0005643">
    <property type="term" value="C:nuclear pore"/>
    <property type="evidence" value="ECO:0007669"/>
    <property type="project" value="InterPro"/>
</dbReference>
<feature type="region of interest" description="Disordered" evidence="2">
    <location>
        <begin position="735"/>
        <end position="794"/>
    </location>
</feature>
<feature type="region of interest" description="Disordered" evidence="2">
    <location>
        <begin position="644"/>
        <end position="663"/>
    </location>
</feature>
<feature type="region of interest" description="Disordered" evidence="2">
    <location>
        <begin position="126"/>
        <end position="202"/>
    </location>
</feature>
<reference evidence="3 4" key="1">
    <citation type="journal article" date="2020" name="ISME J.">
        <title>Uncovering the hidden diversity of litter-decomposition mechanisms in mushroom-forming fungi.</title>
        <authorList>
            <person name="Floudas D."/>
            <person name="Bentzer J."/>
            <person name="Ahren D."/>
            <person name="Johansson T."/>
            <person name="Persson P."/>
            <person name="Tunlid A."/>
        </authorList>
    </citation>
    <scope>NUCLEOTIDE SEQUENCE [LARGE SCALE GENOMIC DNA]</scope>
    <source>
        <strain evidence="3 4">CBS 406.79</strain>
    </source>
</reference>
<protein>
    <submittedName>
        <fullName evidence="3">Uncharacterized protein</fullName>
    </submittedName>
</protein>
<name>A0A8H5HFF4_9AGAR</name>